<evidence type="ECO:0000256" key="8">
    <source>
        <dbReference type="ARBA" id="ARBA00023002"/>
    </source>
</evidence>
<evidence type="ECO:0000256" key="11">
    <source>
        <dbReference type="ARBA" id="ARBA00047554"/>
    </source>
</evidence>
<evidence type="ECO:0000256" key="10">
    <source>
        <dbReference type="ARBA" id="ARBA00023244"/>
    </source>
</evidence>
<comment type="function">
    <text evidence="2">Catalyzes the 6-electron oxidation of protoporphyrinogen-IX to form protoporphyrin-IX.</text>
</comment>
<comment type="catalytic activity">
    <reaction evidence="11">
        <text>protoporphyrinogen IX + 3 O2 = protoporphyrin IX + 3 H2O2</text>
        <dbReference type="Rhea" id="RHEA:25576"/>
        <dbReference type="ChEBI" id="CHEBI:15379"/>
        <dbReference type="ChEBI" id="CHEBI:16240"/>
        <dbReference type="ChEBI" id="CHEBI:57306"/>
        <dbReference type="ChEBI" id="CHEBI:57307"/>
        <dbReference type="EC" id="1.3.3.4"/>
    </reaction>
</comment>
<feature type="compositionally biased region" description="Acidic residues" evidence="12">
    <location>
        <begin position="808"/>
        <end position="818"/>
    </location>
</feature>
<dbReference type="GO" id="GO:0005743">
    <property type="term" value="C:mitochondrial inner membrane"/>
    <property type="evidence" value="ECO:0007669"/>
    <property type="project" value="TreeGrafter"/>
</dbReference>
<feature type="region of interest" description="Disordered" evidence="12">
    <location>
        <begin position="44"/>
        <end position="140"/>
    </location>
</feature>
<keyword evidence="6" id="KW-0285">Flavoprotein</keyword>
<feature type="compositionally biased region" description="Low complexity" evidence="12">
    <location>
        <begin position="48"/>
        <end position="64"/>
    </location>
</feature>
<dbReference type="AlphaFoldDB" id="A0AAN9YGA6"/>
<organism evidence="14 15">
    <name type="scientific">Diatrype stigma</name>
    <dbReference type="NCBI Taxonomy" id="117547"/>
    <lineage>
        <taxon>Eukaryota</taxon>
        <taxon>Fungi</taxon>
        <taxon>Dikarya</taxon>
        <taxon>Ascomycota</taxon>
        <taxon>Pezizomycotina</taxon>
        <taxon>Sordariomycetes</taxon>
        <taxon>Xylariomycetidae</taxon>
        <taxon>Xylariales</taxon>
        <taxon>Diatrypaceae</taxon>
        <taxon>Diatrype</taxon>
    </lineage>
</organism>
<evidence type="ECO:0000256" key="1">
    <source>
        <dbReference type="ARBA" id="ARBA00001974"/>
    </source>
</evidence>
<dbReference type="InterPro" id="IPR004572">
    <property type="entry name" value="Protoporphyrinogen_oxidase"/>
</dbReference>
<comment type="pathway">
    <text evidence="3">Porphyrin-containing compound metabolism; protoporphyrin-IX biosynthesis; protoporphyrin-IX from protoporphyrinogen-IX: step 1/1.</text>
</comment>
<comment type="cofactor">
    <cofactor evidence="1">
        <name>FAD</name>
        <dbReference type="ChEBI" id="CHEBI:57692"/>
    </cofactor>
</comment>
<dbReference type="GO" id="GO:0004729">
    <property type="term" value="F:oxygen-dependent protoporphyrinogen oxidase activity"/>
    <property type="evidence" value="ECO:0007669"/>
    <property type="project" value="UniProtKB-EC"/>
</dbReference>
<feature type="region of interest" description="Disordered" evidence="12">
    <location>
        <begin position="801"/>
        <end position="835"/>
    </location>
</feature>
<name>A0AAN9YGA6_9PEZI</name>
<dbReference type="NCBIfam" id="TIGR00562">
    <property type="entry name" value="proto_IX_ox"/>
    <property type="match status" value="1"/>
</dbReference>
<evidence type="ECO:0000256" key="7">
    <source>
        <dbReference type="ARBA" id="ARBA00022827"/>
    </source>
</evidence>
<dbReference type="PANTHER" id="PTHR42923">
    <property type="entry name" value="PROTOPORPHYRINOGEN OXIDASE"/>
    <property type="match status" value="1"/>
</dbReference>
<evidence type="ECO:0000256" key="9">
    <source>
        <dbReference type="ARBA" id="ARBA00023133"/>
    </source>
</evidence>
<dbReference type="Pfam" id="PF01593">
    <property type="entry name" value="Amino_oxidase"/>
    <property type="match status" value="1"/>
</dbReference>
<dbReference type="SUPFAM" id="SSF51905">
    <property type="entry name" value="FAD/NAD(P)-binding domain"/>
    <property type="match status" value="1"/>
</dbReference>
<dbReference type="Proteomes" id="UP001320420">
    <property type="component" value="Unassembled WGS sequence"/>
</dbReference>
<dbReference type="EC" id="1.3.3.4" evidence="5"/>
<protein>
    <recommendedName>
        <fullName evidence="5">protoporphyrinogen oxidase</fullName>
        <ecNumber evidence="5">1.3.3.4</ecNumber>
    </recommendedName>
</protein>
<keyword evidence="8" id="KW-0560">Oxidoreductase</keyword>
<dbReference type="SUPFAM" id="SSF54373">
    <property type="entry name" value="FAD-linked reductases, C-terminal domain"/>
    <property type="match status" value="1"/>
</dbReference>
<dbReference type="InterPro" id="IPR036188">
    <property type="entry name" value="FAD/NAD-bd_sf"/>
</dbReference>
<evidence type="ECO:0000259" key="13">
    <source>
        <dbReference type="Pfam" id="PF01593"/>
    </source>
</evidence>
<evidence type="ECO:0000256" key="3">
    <source>
        <dbReference type="ARBA" id="ARBA00005073"/>
    </source>
</evidence>
<keyword evidence="15" id="KW-1185">Reference proteome</keyword>
<dbReference type="Gene3D" id="3.50.50.60">
    <property type="entry name" value="FAD/NAD(P)-binding domain"/>
    <property type="match status" value="1"/>
</dbReference>
<feature type="region of interest" description="Disordered" evidence="12">
    <location>
        <begin position="560"/>
        <end position="601"/>
    </location>
</feature>
<feature type="region of interest" description="Disordered" evidence="12">
    <location>
        <begin position="914"/>
        <end position="946"/>
    </location>
</feature>
<evidence type="ECO:0000313" key="14">
    <source>
        <dbReference type="EMBL" id="KAK7743688.1"/>
    </source>
</evidence>
<reference evidence="14 15" key="1">
    <citation type="submission" date="2024-02" db="EMBL/GenBank/DDBJ databases">
        <title>De novo assembly and annotation of 12 fungi associated with fruit tree decline syndrome in Ontario, Canada.</title>
        <authorList>
            <person name="Sulman M."/>
            <person name="Ellouze W."/>
            <person name="Ilyukhin E."/>
        </authorList>
    </citation>
    <scope>NUCLEOTIDE SEQUENCE [LARGE SCALE GENOMIC DNA]</scope>
    <source>
        <strain evidence="14 15">M11/M66-122</strain>
    </source>
</reference>
<sequence length="946" mass="103518">MIPRVPEDAFIALLRRVYHNGRHCSGSNRVNGRSLSCLRVVTRPSPPTLTSSPAPSFASSSPLSTDQNNRSLLRAPKDRHAVPAKRHASTTTKTTKPSTDPHKTWGVARHDKGKKPPPTTKKQGQGQPQPQPRNSKQPKRIAVLGGGITGLTTAHYLARYAGPDVHVTLYEASDRLGGWIDSAPVPAAAPSADGGSVEDGAGDVLLQQGPRMLRTGAKSHRYDDLVLYDVIASLNLQDKIRHPTGPNNRYIFYPDHLVKLPSSGLEGARVVWDALVNPEKEPLWEGLIPMGVRYMDLSSRGKMNAMSAADNDLAGLLALQGRTIAAAEDESVGAFLTRAFGGGDEPRNDKPVHNLVSAMLHGIYGGDVWRLSARHTIFDRLWYGTVAPRPPGQVWMPRKDLFLLYELMDGGEGLSDNATEIVRLAEGAVDDGWSLLAFEDGLGTLVRALVRDLEKRPNITIRRGEPVTSLDYKDDHVMVATAKTAEDKPAQFDHVISTIFSKHLAGLVQHDDVPLLSALAETHAVTIMVVNLWYPGRDLLAENHGFGYLVPDSAPDNDEGALGVLFDSDLDPTSPAANPNHKHREEESPSPSPSPPGTKLTVMLGGHHWDGWACFPDEAAGIEMAKSVVYKHLGIHPGEPAQARTKLCRDCLPQHFVGHRDRMEEAHFQLAAAFQGRLSVAGSSYTTVGVVPAMRAGWEAALRVARPLHTSLWIDRFDSTDDEAKEEAEAYGVGPKKAEKILEGPAASMITLGPDTLAAPDWLLGATKAIRNGPPGQVSKDWLKWWMLRLAPKGPNVRWNASLKVEDRGDEDEEEEAEVLQKQLRKQPQPRPQPLSKLLRHTGLEEFAMPEIKTLAAVRKSELYFRTWSRRDRRLTVDDGIEDDEDEDGGGGGGAVVRLRHKFSRKPVLVAWPVTRDGEPDPTASWRVRHPITVLPPSDYGSAPSA</sequence>
<dbReference type="InterPro" id="IPR050464">
    <property type="entry name" value="Zeta_carotene_desat/Oxidored"/>
</dbReference>
<evidence type="ECO:0000313" key="15">
    <source>
        <dbReference type="Proteomes" id="UP001320420"/>
    </source>
</evidence>
<keyword evidence="7" id="KW-0274">FAD</keyword>
<dbReference type="InterPro" id="IPR002937">
    <property type="entry name" value="Amino_oxidase"/>
</dbReference>
<keyword evidence="9" id="KW-0350">Heme biosynthesis</keyword>
<keyword evidence="10" id="KW-0627">Porphyrin biosynthesis</keyword>
<dbReference type="GO" id="GO:0006783">
    <property type="term" value="P:heme biosynthetic process"/>
    <property type="evidence" value="ECO:0007669"/>
    <property type="project" value="UniProtKB-KW"/>
</dbReference>
<comment type="similarity">
    <text evidence="4">Belongs to the protoporphyrinogen/coproporphyrinogen oxidase family. Protoporphyrinogen oxidase subfamily.</text>
</comment>
<dbReference type="PANTHER" id="PTHR42923:SF3">
    <property type="entry name" value="PROTOPORPHYRINOGEN OXIDASE"/>
    <property type="match status" value="1"/>
</dbReference>
<accession>A0AAN9YGA6</accession>
<evidence type="ECO:0000256" key="6">
    <source>
        <dbReference type="ARBA" id="ARBA00022630"/>
    </source>
</evidence>
<dbReference type="EMBL" id="JAKJXP020000132">
    <property type="protein sequence ID" value="KAK7743688.1"/>
    <property type="molecule type" value="Genomic_DNA"/>
</dbReference>
<gene>
    <name evidence="14" type="primary">HEM14</name>
    <name evidence="14" type="ORF">SLS62_010520</name>
</gene>
<evidence type="ECO:0000256" key="4">
    <source>
        <dbReference type="ARBA" id="ARBA00010551"/>
    </source>
</evidence>
<feature type="domain" description="Amine oxidase" evidence="13">
    <location>
        <begin position="148"/>
        <end position="704"/>
    </location>
</feature>
<evidence type="ECO:0000256" key="2">
    <source>
        <dbReference type="ARBA" id="ARBA00002600"/>
    </source>
</evidence>
<evidence type="ECO:0000256" key="5">
    <source>
        <dbReference type="ARBA" id="ARBA00012867"/>
    </source>
</evidence>
<feature type="compositionally biased region" description="Low complexity" evidence="12">
    <location>
        <begin position="89"/>
        <end position="98"/>
    </location>
</feature>
<evidence type="ECO:0000256" key="12">
    <source>
        <dbReference type="SAM" id="MobiDB-lite"/>
    </source>
</evidence>
<comment type="caution">
    <text evidence="14">The sequence shown here is derived from an EMBL/GenBank/DDBJ whole genome shotgun (WGS) entry which is preliminary data.</text>
</comment>
<proteinExistence type="inferred from homology"/>